<feature type="compositionally biased region" description="Low complexity" evidence="1">
    <location>
        <begin position="152"/>
        <end position="166"/>
    </location>
</feature>
<evidence type="ECO:0000313" key="2">
    <source>
        <dbReference type="EMBL" id="KAJ7023269.1"/>
    </source>
</evidence>
<dbReference type="EMBL" id="JARJCM010000191">
    <property type="protein sequence ID" value="KAJ7023269.1"/>
    <property type="molecule type" value="Genomic_DNA"/>
</dbReference>
<reference evidence="2" key="1">
    <citation type="submission" date="2023-03" db="EMBL/GenBank/DDBJ databases">
        <title>Massive genome expansion in bonnet fungi (Mycena s.s.) driven by repeated elements and novel gene families across ecological guilds.</title>
        <authorList>
            <consortium name="Lawrence Berkeley National Laboratory"/>
            <person name="Harder C.B."/>
            <person name="Miyauchi S."/>
            <person name="Viragh M."/>
            <person name="Kuo A."/>
            <person name="Thoen E."/>
            <person name="Andreopoulos B."/>
            <person name="Lu D."/>
            <person name="Skrede I."/>
            <person name="Drula E."/>
            <person name="Henrissat B."/>
            <person name="Morin E."/>
            <person name="Kohler A."/>
            <person name="Barry K."/>
            <person name="LaButti K."/>
            <person name="Morin E."/>
            <person name="Salamov A."/>
            <person name="Lipzen A."/>
            <person name="Mereny Z."/>
            <person name="Hegedus B."/>
            <person name="Baldrian P."/>
            <person name="Stursova M."/>
            <person name="Weitz H."/>
            <person name="Taylor A."/>
            <person name="Grigoriev I.V."/>
            <person name="Nagy L.G."/>
            <person name="Martin F."/>
            <person name="Kauserud H."/>
        </authorList>
    </citation>
    <scope>NUCLEOTIDE SEQUENCE</scope>
    <source>
        <strain evidence="2">CBHHK200</strain>
    </source>
</reference>
<keyword evidence="3" id="KW-1185">Reference proteome</keyword>
<evidence type="ECO:0000313" key="3">
    <source>
        <dbReference type="Proteomes" id="UP001218188"/>
    </source>
</evidence>
<dbReference type="Proteomes" id="UP001218188">
    <property type="component" value="Unassembled WGS sequence"/>
</dbReference>
<gene>
    <name evidence="2" type="ORF">C8F04DRAFT_1193623</name>
</gene>
<name>A0AAD6S8P0_9AGAR</name>
<sequence length="235" mass="25583">MTLRLRRDFSVTASCELRTDELPKWEAREWELGLGLYAVSLRDARAAVIFFKALISNYVAASYVSILKDNIHNSESAPAVDDLTNFVPITKQLLGTARRYPDGIHAVHVVHEEERISYGEENKSPSSNVGEAEPIGDKQIAHTTGTAEQERSGGTTSRPRSRTLLGATGDRKEDVPSVTIARLRGGVVGDSTVSTRFRAIGSRLADGERLEAGTLVWGNAKPVLPAPLHPGRLTL</sequence>
<accession>A0AAD6S8P0</accession>
<protein>
    <submittedName>
        <fullName evidence="2">Uncharacterized protein</fullName>
    </submittedName>
</protein>
<organism evidence="2 3">
    <name type="scientific">Mycena alexandri</name>
    <dbReference type="NCBI Taxonomy" id="1745969"/>
    <lineage>
        <taxon>Eukaryota</taxon>
        <taxon>Fungi</taxon>
        <taxon>Dikarya</taxon>
        <taxon>Basidiomycota</taxon>
        <taxon>Agaricomycotina</taxon>
        <taxon>Agaricomycetes</taxon>
        <taxon>Agaricomycetidae</taxon>
        <taxon>Agaricales</taxon>
        <taxon>Marasmiineae</taxon>
        <taxon>Mycenaceae</taxon>
        <taxon>Mycena</taxon>
    </lineage>
</organism>
<proteinExistence type="predicted"/>
<evidence type="ECO:0000256" key="1">
    <source>
        <dbReference type="SAM" id="MobiDB-lite"/>
    </source>
</evidence>
<comment type="caution">
    <text evidence="2">The sequence shown here is derived from an EMBL/GenBank/DDBJ whole genome shotgun (WGS) entry which is preliminary data.</text>
</comment>
<feature type="region of interest" description="Disordered" evidence="1">
    <location>
        <begin position="115"/>
        <end position="171"/>
    </location>
</feature>
<dbReference type="AlphaFoldDB" id="A0AAD6S8P0"/>